<dbReference type="Proteomes" id="UP000887565">
    <property type="component" value="Unplaced"/>
</dbReference>
<dbReference type="WBParaSite" id="nRc.2.0.1.t14855-RA">
    <property type="protein sequence ID" value="nRc.2.0.1.t14855-RA"/>
    <property type="gene ID" value="nRc.2.0.1.g14855"/>
</dbReference>
<evidence type="ECO:0000256" key="1">
    <source>
        <dbReference type="ARBA" id="ARBA00008664"/>
    </source>
</evidence>
<keyword evidence="2" id="KW-1133">Transmembrane helix</keyword>
<keyword evidence="4" id="KW-1185">Reference proteome</keyword>
<proteinExistence type="inferred from homology"/>
<dbReference type="SMART" id="SM00155">
    <property type="entry name" value="PLDc"/>
    <property type="match status" value="2"/>
</dbReference>
<feature type="domain" description="PLD phosphodiesterase" evidence="3">
    <location>
        <begin position="525"/>
        <end position="551"/>
    </location>
</feature>
<dbReference type="InterPro" id="IPR050874">
    <property type="entry name" value="Diverse_PLD-related"/>
</dbReference>
<feature type="transmembrane region" description="Helical" evidence="2">
    <location>
        <begin position="73"/>
        <end position="94"/>
    </location>
</feature>
<evidence type="ECO:0000259" key="3">
    <source>
        <dbReference type="PROSITE" id="PS50035"/>
    </source>
</evidence>
<organism evidence="4 5">
    <name type="scientific">Romanomermis culicivorax</name>
    <name type="common">Nematode worm</name>
    <dbReference type="NCBI Taxonomy" id="13658"/>
    <lineage>
        <taxon>Eukaryota</taxon>
        <taxon>Metazoa</taxon>
        <taxon>Ecdysozoa</taxon>
        <taxon>Nematoda</taxon>
        <taxon>Enoplea</taxon>
        <taxon>Dorylaimia</taxon>
        <taxon>Mermithida</taxon>
        <taxon>Mermithoidea</taxon>
        <taxon>Mermithidae</taxon>
        <taxon>Romanomermis</taxon>
    </lineage>
</organism>
<dbReference type="CDD" id="cd09106">
    <property type="entry name" value="PLDc_vPLD3_4_5_like_1"/>
    <property type="match status" value="1"/>
</dbReference>
<dbReference type="GO" id="GO:0003824">
    <property type="term" value="F:catalytic activity"/>
    <property type="evidence" value="ECO:0007669"/>
    <property type="project" value="InterPro"/>
</dbReference>
<dbReference type="Pfam" id="PF13918">
    <property type="entry name" value="PLDc_3"/>
    <property type="match status" value="1"/>
</dbReference>
<dbReference type="CDD" id="cd09107">
    <property type="entry name" value="PLDc_vPLD3_4_5_like_2"/>
    <property type="match status" value="1"/>
</dbReference>
<evidence type="ECO:0000256" key="2">
    <source>
        <dbReference type="SAM" id="Phobius"/>
    </source>
</evidence>
<dbReference type="SUPFAM" id="SSF56024">
    <property type="entry name" value="Phospholipase D/nuclease"/>
    <property type="match status" value="2"/>
</dbReference>
<evidence type="ECO:0000313" key="4">
    <source>
        <dbReference type="Proteomes" id="UP000887565"/>
    </source>
</evidence>
<dbReference type="PANTHER" id="PTHR10185">
    <property type="entry name" value="PHOSPHOLIPASE D - RELATED"/>
    <property type="match status" value="1"/>
</dbReference>
<feature type="domain" description="PLD phosphodiesterase" evidence="3">
    <location>
        <begin position="308"/>
        <end position="335"/>
    </location>
</feature>
<dbReference type="Gene3D" id="3.30.870.10">
    <property type="entry name" value="Endonuclease Chain A"/>
    <property type="match status" value="2"/>
</dbReference>
<dbReference type="PANTHER" id="PTHR10185:SF25">
    <property type="entry name" value="PLD PHOSPHODIESTERASE DOMAIN-CONTAINING PROTEIN"/>
    <property type="match status" value="1"/>
</dbReference>
<evidence type="ECO:0000313" key="5">
    <source>
        <dbReference type="WBParaSite" id="nRc.2.0.1.t14855-RA"/>
    </source>
</evidence>
<dbReference type="InterPro" id="IPR001736">
    <property type="entry name" value="PLipase_D/transphosphatidylase"/>
</dbReference>
<reference evidence="5" key="1">
    <citation type="submission" date="2022-11" db="UniProtKB">
        <authorList>
            <consortium name="WormBaseParasite"/>
        </authorList>
    </citation>
    <scope>IDENTIFICATION</scope>
</reference>
<name>A0A915IM17_ROMCU</name>
<keyword evidence="2" id="KW-0812">Transmembrane</keyword>
<accession>A0A915IM17</accession>
<protein>
    <submittedName>
        <fullName evidence="5">PLD phosphodiesterase domain-containing protein</fullName>
    </submittedName>
</protein>
<dbReference type="AlphaFoldDB" id="A0A915IM17"/>
<dbReference type="InterPro" id="IPR032803">
    <property type="entry name" value="PLDc_3"/>
</dbReference>
<sequence length="623" mass="71668">MTKFKYRRTSKLNISDNTDELIIARKRKNKGEKKILTDVLLLKKTKRSDSTESNSTSDSFCIHSFTDFMTSRYVLALTIFFALLSLTLISTFLWRYGTTDIRNNVAKVTGLFSYVAKSQVRRARVQYFKSILVKSFSLTSLWLKSCTGRFGKEASVGHQRRNTVVSQQVECSRSCQIEIVESIPETLPGVWPKMRKLATDGDETSSIKTTFESWKELMNLAENNLHIAAYKSSLRAKHVINSTDQNPSTAMGEEIFRLLTEMKTKNRNVSVKMVENYPPRDLGDNEDGLSLEKRGIVERRALHFKRMFGGAMHSKFLVVDSKHFYLGSANFDWRSLNQKYEIGVLVKNCSCLAKDLQSIFASYWRLSMQNVTNGTNIENLYSTETSDITFKNPLKLLHKGVDPTNVYLATSPPHLNTKDRTWDLDGILDVINRAEQFLYINVMDYVPMFLYAKPRRYWPVIDNAVRRAVIERGVELKLISAALHFVPQNLKFLQSLEALNGLQGSVHIKILRVPSETEFHRMFARDRRTHRKFMVTENDVVIGTSNWSGDYFHSSTGVQIFIQQNHSSVIKNYGPLIKMMRHLFLRDWNSENAHDINFYVKTCVSQNGDIIESKNKVCEPLRT</sequence>
<keyword evidence="2" id="KW-0472">Membrane</keyword>
<comment type="similarity">
    <text evidence="1">Belongs to the phospholipase D family.</text>
</comment>
<dbReference type="PROSITE" id="PS50035">
    <property type="entry name" value="PLD"/>
    <property type="match status" value="2"/>
</dbReference>